<evidence type="ECO:0000256" key="2">
    <source>
        <dbReference type="ARBA" id="ARBA00013064"/>
    </source>
</evidence>
<evidence type="ECO:0000313" key="6">
    <source>
        <dbReference type="Proteomes" id="UP001595907"/>
    </source>
</evidence>
<dbReference type="PANTHER" id="PTHR39181">
    <property type="entry name" value="TYROSINE-PROTEIN PHOSPHATASE YWQE"/>
    <property type="match status" value="1"/>
</dbReference>
<evidence type="ECO:0000256" key="1">
    <source>
        <dbReference type="ARBA" id="ARBA00005750"/>
    </source>
</evidence>
<dbReference type="EMBL" id="JBHSCZ010000001">
    <property type="protein sequence ID" value="MFC4261286.1"/>
    <property type="molecule type" value="Genomic_DNA"/>
</dbReference>
<comment type="caution">
    <text evidence="5">The sequence shown here is derived from an EMBL/GenBank/DDBJ whole genome shotgun (WGS) entry which is preliminary data.</text>
</comment>
<evidence type="ECO:0000313" key="5">
    <source>
        <dbReference type="EMBL" id="MFC4261286.1"/>
    </source>
</evidence>
<dbReference type="PANTHER" id="PTHR39181:SF1">
    <property type="entry name" value="TYROSINE-PROTEIN PHOSPHATASE YWQE"/>
    <property type="match status" value="1"/>
</dbReference>
<comment type="catalytic activity">
    <reaction evidence="4">
        <text>O-phospho-L-tyrosyl-[protein] + H2O = L-tyrosyl-[protein] + phosphate</text>
        <dbReference type="Rhea" id="RHEA:10684"/>
        <dbReference type="Rhea" id="RHEA-COMP:10136"/>
        <dbReference type="Rhea" id="RHEA-COMP:20101"/>
        <dbReference type="ChEBI" id="CHEBI:15377"/>
        <dbReference type="ChEBI" id="CHEBI:43474"/>
        <dbReference type="ChEBI" id="CHEBI:46858"/>
        <dbReference type="ChEBI" id="CHEBI:61978"/>
        <dbReference type="EC" id="3.1.3.48"/>
    </reaction>
</comment>
<keyword evidence="3" id="KW-0378">Hydrolase</keyword>
<dbReference type="PIRSF" id="PIRSF016557">
    <property type="entry name" value="Caps_synth_CpsB"/>
    <property type="match status" value="1"/>
</dbReference>
<comment type="similarity">
    <text evidence="1">Belongs to the metallo-dependent hydrolases superfamily. CpsB/CapC family.</text>
</comment>
<evidence type="ECO:0000256" key="3">
    <source>
        <dbReference type="ARBA" id="ARBA00022801"/>
    </source>
</evidence>
<accession>A0ABV8QM30</accession>
<protein>
    <recommendedName>
        <fullName evidence="2">protein-tyrosine-phosphatase</fullName>
        <ecNumber evidence="2">3.1.3.48</ecNumber>
    </recommendedName>
</protein>
<gene>
    <name evidence="5" type="ORF">ACFOWM_00220</name>
</gene>
<dbReference type="InterPro" id="IPR016667">
    <property type="entry name" value="Caps_polysacc_synth_CpsB/CapC"/>
</dbReference>
<dbReference type="SUPFAM" id="SSF89550">
    <property type="entry name" value="PHP domain-like"/>
    <property type="match status" value="1"/>
</dbReference>
<reference evidence="6" key="1">
    <citation type="journal article" date="2019" name="Int. J. Syst. Evol. Microbiol.">
        <title>The Global Catalogue of Microorganisms (GCM) 10K type strain sequencing project: providing services to taxonomists for standard genome sequencing and annotation.</title>
        <authorList>
            <consortium name="The Broad Institute Genomics Platform"/>
            <consortium name="The Broad Institute Genome Sequencing Center for Infectious Disease"/>
            <person name="Wu L."/>
            <person name="Ma J."/>
        </authorList>
    </citation>
    <scope>NUCLEOTIDE SEQUENCE [LARGE SCALE GENOMIC DNA]</scope>
    <source>
        <strain evidence="6">CECT 8289</strain>
    </source>
</reference>
<evidence type="ECO:0000256" key="4">
    <source>
        <dbReference type="ARBA" id="ARBA00051722"/>
    </source>
</evidence>
<dbReference type="RefSeq" id="WP_379705345.1">
    <property type="nucleotide sequence ID" value="NZ_JBHSCZ010000001.1"/>
</dbReference>
<dbReference type="EC" id="3.1.3.48" evidence="2"/>
<dbReference type="Gene3D" id="3.20.20.140">
    <property type="entry name" value="Metal-dependent hydrolases"/>
    <property type="match status" value="1"/>
</dbReference>
<sequence length="247" mass="28460">MLSFFRKNEIPNNNSYFPIEYDMHAHILPGLDDGSPDEQTSITLIKGLMALGLKGSIATPHIISDLYKNDANTIGKAFTTLQQALQVAQIDYHLRAAAEYMIDDAFMGQLQQKIPLLTVYENWVLTEFSYSEKPINIEHICFSMITEGYQPILAHPERYVYFHNDFKTYDHLHDMGFLLQVNLLSLTGYYGKNVAKAAMYIIKHQLHRLVGTDLHHNRHLEALSNADNKALFEKVFHRKLMNEVLQF</sequence>
<dbReference type="Proteomes" id="UP001595907">
    <property type="component" value="Unassembled WGS sequence"/>
</dbReference>
<organism evidence="5 6">
    <name type="scientific">Ferruginibacter yonginensis</name>
    <dbReference type="NCBI Taxonomy" id="1310416"/>
    <lineage>
        <taxon>Bacteria</taxon>
        <taxon>Pseudomonadati</taxon>
        <taxon>Bacteroidota</taxon>
        <taxon>Chitinophagia</taxon>
        <taxon>Chitinophagales</taxon>
        <taxon>Chitinophagaceae</taxon>
        <taxon>Ferruginibacter</taxon>
    </lineage>
</organism>
<keyword evidence="6" id="KW-1185">Reference proteome</keyword>
<proteinExistence type="inferred from homology"/>
<dbReference type="Pfam" id="PF19567">
    <property type="entry name" value="CpsB_CapC"/>
    <property type="match status" value="1"/>
</dbReference>
<dbReference type="InterPro" id="IPR016195">
    <property type="entry name" value="Pol/histidinol_Pase-like"/>
</dbReference>
<name>A0ABV8QM30_9BACT</name>